<evidence type="ECO:0000313" key="5">
    <source>
        <dbReference type="EMBL" id="KZV79209.1"/>
    </source>
</evidence>
<dbReference type="NCBIfam" id="TIGR00536">
    <property type="entry name" value="hemK_fam"/>
    <property type="match status" value="1"/>
</dbReference>
<keyword evidence="1 5" id="KW-0489">Methyltransferase</keyword>
<dbReference type="InterPro" id="IPR004556">
    <property type="entry name" value="HemK-like"/>
</dbReference>
<reference evidence="5 6" key="1">
    <citation type="journal article" date="2016" name="Mol. Biol. Evol.">
        <title>Comparative Genomics of Early-Diverging Mushroom-Forming Fungi Provides Insights into the Origins of Lignocellulose Decay Capabilities.</title>
        <authorList>
            <person name="Nagy L.G."/>
            <person name="Riley R."/>
            <person name="Tritt A."/>
            <person name="Adam C."/>
            <person name="Daum C."/>
            <person name="Floudas D."/>
            <person name="Sun H."/>
            <person name="Yadav J.S."/>
            <person name="Pangilinan J."/>
            <person name="Larsson K.H."/>
            <person name="Matsuura K."/>
            <person name="Barry K."/>
            <person name="Labutti K."/>
            <person name="Kuo R."/>
            <person name="Ohm R.A."/>
            <person name="Bhattacharya S.S."/>
            <person name="Shirouzu T."/>
            <person name="Yoshinaga Y."/>
            <person name="Martin F.M."/>
            <person name="Grigoriev I.V."/>
            <person name="Hibbett D.S."/>
        </authorList>
    </citation>
    <scope>NUCLEOTIDE SEQUENCE [LARGE SCALE GENOMIC DNA]</scope>
    <source>
        <strain evidence="5 6">HHB12029</strain>
    </source>
</reference>
<dbReference type="PANTHER" id="PTHR18895">
    <property type="entry name" value="HEMK METHYLTRANSFERASE"/>
    <property type="match status" value="1"/>
</dbReference>
<sequence>MTMPRGNELLVALKNKLGAADTANELRWMRQYAKQKRIPVRPLVERRVAHEPLQYILGTQPFGKLDIVVRKPVLIPRPETEDWTMRLAKRRRPGLDHPRLNVLDLCTGTGCIPILLARTWRRGGMRALAIDIGDEAVMLAQRNAITCKVSKVVQVVQADIFSPDIADLVRERLLDGVDVLTANPPYVSSAEYETLDNSVRDFEDARALLADDNGLAFYPRIAELATTLLNPGGIVAVEVGKGQSDAVVDIFRALPGVVSTEVWNDPWGIPRAIVSFFR</sequence>
<dbReference type="GO" id="GO:0032259">
    <property type="term" value="P:methylation"/>
    <property type="evidence" value="ECO:0007669"/>
    <property type="project" value="UniProtKB-KW"/>
</dbReference>
<dbReference type="InterPro" id="IPR025714">
    <property type="entry name" value="Methyltranfer_dom"/>
</dbReference>
<dbReference type="Gene3D" id="3.40.50.150">
    <property type="entry name" value="Vaccinia Virus protein VP39"/>
    <property type="match status" value="1"/>
</dbReference>
<keyword evidence="6" id="KW-1185">Reference proteome</keyword>
<dbReference type="Gene3D" id="1.10.8.10">
    <property type="entry name" value="DNA helicase RuvA subunit, C-terminal domain"/>
    <property type="match status" value="1"/>
</dbReference>
<evidence type="ECO:0000256" key="3">
    <source>
        <dbReference type="ARBA" id="ARBA00022691"/>
    </source>
</evidence>
<accession>A0A165Z4A8</accession>
<dbReference type="Pfam" id="PF13847">
    <property type="entry name" value="Methyltransf_31"/>
    <property type="match status" value="1"/>
</dbReference>
<evidence type="ECO:0000256" key="1">
    <source>
        <dbReference type="ARBA" id="ARBA00022603"/>
    </source>
</evidence>
<feature type="domain" description="Methyltransferase" evidence="4">
    <location>
        <begin position="97"/>
        <end position="238"/>
    </location>
</feature>
<protein>
    <submittedName>
        <fullName evidence="5">S-adenosyl-L-methionine-dependent methyltransferase</fullName>
    </submittedName>
</protein>
<evidence type="ECO:0000313" key="6">
    <source>
        <dbReference type="Proteomes" id="UP000077266"/>
    </source>
</evidence>
<proteinExistence type="predicted"/>
<evidence type="ECO:0000256" key="2">
    <source>
        <dbReference type="ARBA" id="ARBA00022679"/>
    </source>
</evidence>
<keyword evidence="2 5" id="KW-0808">Transferase</keyword>
<dbReference type="CDD" id="cd02440">
    <property type="entry name" value="AdoMet_MTases"/>
    <property type="match status" value="1"/>
</dbReference>
<name>A0A165Z4A8_EXIGL</name>
<dbReference type="OrthoDB" id="269872at2759"/>
<dbReference type="FunCoup" id="A0A165Z4A8">
    <property type="interactions" value="9"/>
</dbReference>
<dbReference type="InterPro" id="IPR050320">
    <property type="entry name" value="N5-glutamine_MTase"/>
</dbReference>
<dbReference type="SUPFAM" id="SSF53335">
    <property type="entry name" value="S-adenosyl-L-methionine-dependent methyltransferases"/>
    <property type="match status" value="1"/>
</dbReference>
<dbReference type="GO" id="GO:0008276">
    <property type="term" value="F:protein methyltransferase activity"/>
    <property type="evidence" value="ECO:0007669"/>
    <property type="project" value="InterPro"/>
</dbReference>
<dbReference type="GO" id="GO:0005739">
    <property type="term" value="C:mitochondrion"/>
    <property type="evidence" value="ECO:0007669"/>
    <property type="project" value="TreeGrafter"/>
</dbReference>
<dbReference type="InParanoid" id="A0A165Z4A8"/>
<dbReference type="InterPro" id="IPR029063">
    <property type="entry name" value="SAM-dependent_MTases_sf"/>
</dbReference>
<gene>
    <name evidence="5" type="ORF">EXIGLDRAFT_735441</name>
</gene>
<dbReference type="Proteomes" id="UP000077266">
    <property type="component" value="Unassembled WGS sequence"/>
</dbReference>
<dbReference type="STRING" id="1314781.A0A165Z4A8"/>
<evidence type="ECO:0000259" key="4">
    <source>
        <dbReference type="Pfam" id="PF13847"/>
    </source>
</evidence>
<organism evidence="5 6">
    <name type="scientific">Exidia glandulosa HHB12029</name>
    <dbReference type="NCBI Taxonomy" id="1314781"/>
    <lineage>
        <taxon>Eukaryota</taxon>
        <taxon>Fungi</taxon>
        <taxon>Dikarya</taxon>
        <taxon>Basidiomycota</taxon>
        <taxon>Agaricomycotina</taxon>
        <taxon>Agaricomycetes</taxon>
        <taxon>Auriculariales</taxon>
        <taxon>Exidiaceae</taxon>
        <taxon>Exidia</taxon>
    </lineage>
</organism>
<dbReference type="PANTHER" id="PTHR18895:SF74">
    <property type="entry name" value="MTRF1L RELEASE FACTOR GLUTAMINE METHYLTRANSFERASE"/>
    <property type="match status" value="1"/>
</dbReference>
<dbReference type="AlphaFoldDB" id="A0A165Z4A8"/>
<dbReference type="EMBL" id="KV426657">
    <property type="protein sequence ID" value="KZV79209.1"/>
    <property type="molecule type" value="Genomic_DNA"/>
</dbReference>
<keyword evidence="3" id="KW-0949">S-adenosyl-L-methionine</keyword>